<accession>A0A1H3M7X6</accession>
<organism evidence="1 2">
    <name type="scientific">Lachnobacterium bovis DSM 14045</name>
    <dbReference type="NCBI Taxonomy" id="1122142"/>
    <lineage>
        <taxon>Bacteria</taxon>
        <taxon>Bacillati</taxon>
        <taxon>Bacillota</taxon>
        <taxon>Clostridia</taxon>
        <taxon>Lachnospirales</taxon>
        <taxon>Lachnospiraceae</taxon>
        <taxon>Lachnobacterium</taxon>
    </lineage>
</organism>
<gene>
    <name evidence="1" type="ORF">SAMN02910414_02230</name>
</gene>
<protein>
    <submittedName>
        <fullName evidence="1">Uncharacterized protein</fullName>
    </submittedName>
</protein>
<name>A0A1H3M7X6_9FIRM</name>
<keyword evidence="2" id="KW-1185">Reference proteome</keyword>
<dbReference type="Pfam" id="PF12997">
    <property type="entry name" value="DUF3881"/>
    <property type="match status" value="1"/>
</dbReference>
<evidence type="ECO:0000313" key="1">
    <source>
        <dbReference type="EMBL" id="SDY72309.1"/>
    </source>
</evidence>
<proteinExistence type="predicted"/>
<dbReference type="Proteomes" id="UP000183918">
    <property type="component" value="Unassembled WGS sequence"/>
</dbReference>
<dbReference type="InterPro" id="IPR024541">
    <property type="entry name" value="DUF3881"/>
</dbReference>
<evidence type="ECO:0000313" key="2">
    <source>
        <dbReference type="Proteomes" id="UP000183918"/>
    </source>
</evidence>
<dbReference type="STRING" id="1122142.SAMN02910414_02230"/>
<dbReference type="RefSeq" id="WP_074718953.1">
    <property type="nucleotide sequence ID" value="NZ_FNPG01000031.1"/>
</dbReference>
<dbReference type="OrthoDB" id="9774037at2"/>
<dbReference type="EMBL" id="FNPG01000031">
    <property type="protein sequence ID" value="SDY72309.1"/>
    <property type="molecule type" value="Genomic_DNA"/>
</dbReference>
<sequence length="299" mass="34288">MNKFLKSIGFSDFNREDVEKLIKKVDKDAQIITFCKLIDNTEYEEKEFEIADNIGIKVCGYYRKGTDEFVPEYYFPFLNGTNISTKEKVEFERYYDKEALCGICDEVRMGVTLIFYVQNMLSCTESIKEKRSSKGTYLAGLAESGRILLPIVQKSKKKASIKNSSETIRDDLIAKAREGDESAVEDLMQSEIDTYSNLTQRVKSEDILSIVSTSIIPYGVEPDIYNVLGNIVAIRKEENSITKEKIYVMKIEANRIIFDLCINEKDLLGEPKVGRRFKGKVWLQGRVCFSFGLFKSEKM</sequence>
<reference evidence="1 2" key="1">
    <citation type="submission" date="2016-10" db="EMBL/GenBank/DDBJ databases">
        <authorList>
            <person name="de Groot N.N."/>
        </authorList>
    </citation>
    <scope>NUCLEOTIDE SEQUENCE [LARGE SCALE GENOMIC DNA]</scope>
    <source>
        <strain evidence="1 2">DSM 14045</strain>
    </source>
</reference>
<dbReference type="AlphaFoldDB" id="A0A1H3M7X6"/>